<organism evidence="7 8">
    <name type="scientific">Hungatella hathewayi</name>
    <dbReference type="NCBI Taxonomy" id="154046"/>
    <lineage>
        <taxon>Bacteria</taxon>
        <taxon>Bacillati</taxon>
        <taxon>Bacillota</taxon>
        <taxon>Clostridia</taxon>
        <taxon>Lachnospirales</taxon>
        <taxon>Lachnospiraceae</taxon>
        <taxon>Hungatella</taxon>
    </lineage>
</organism>
<feature type="region of interest" description="Disordered" evidence="5">
    <location>
        <begin position="27"/>
        <end position="50"/>
    </location>
</feature>
<dbReference type="EMBL" id="CYZE01000016">
    <property type="protein sequence ID" value="CUP03032.1"/>
    <property type="molecule type" value="Genomic_DNA"/>
</dbReference>
<name>A0A174JTE8_9FIRM</name>
<evidence type="ECO:0000256" key="2">
    <source>
        <dbReference type="ARBA" id="ARBA00008520"/>
    </source>
</evidence>
<keyword evidence="4 6" id="KW-0732">Signal</keyword>
<dbReference type="AlphaFoldDB" id="A0A174JTE8"/>
<feature type="compositionally biased region" description="Low complexity" evidence="5">
    <location>
        <begin position="27"/>
        <end position="43"/>
    </location>
</feature>
<dbReference type="InterPro" id="IPR050490">
    <property type="entry name" value="Bact_solute-bd_prot1"/>
</dbReference>
<evidence type="ECO:0000256" key="6">
    <source>
        <dbReference type="SAM" id="SignalP"/>
    </source>
</evidence>
<evidence type="ECO:0000313" key="7">
    <source>
        <dbReference type="EMBL" id="CUP03032.1"/>
    </source>
</evidence>
<dbReference type="InterPro" id="IPR006059">
    <property type="entry name" value="SBP"/>
</dbReference>
<keyword evidence="3" id="KW-0813">Transport</keyword>
<dbReference type="GO" id="GO:0030313">
    <property type="term" value="C:cell envelope"/>
    <property type="evidence" value="ECO:0007669"/>
    <property type="project" value="UniProtKB-SubCell"/>
</dbReference>
<evidence type="ECO:0000256" key="3">
    <source>
        <dbReference type="ARBA" id="ARBA00022448"/>
    </source>
</evidence>
<evidence type="ECO:0000256" key="1">
    <source>
        <dbReference type="ARBA" id="ARBA00004196"/>
    </source>
</evidence>
<dbReference type="Gene3D" id="3.40.190.10">
    <property type="entry name" value="Periplasmic binding protein-like II"/>
    <property type="match status" value="1"/>
</dbReference>
<reference evidence="7 8" key="1">
    <citation type="submission" date="2015-09" db="EMBL/GenBank/DDBJ databases">
        <authorList>
            <consortium name="Pathogen Informatics"/>
        </authorList>
    </citation>
    <scope>NUCLEOTIDE SEQUENCE [LARGE SCALE GENOMIC DNA]</scope>
    <source>
        <strain evidence="7 8">2789STDY5608850</strain>
    </source>
</reference>
<accession>A0A174JTE8</accession>
<protein>
    <submittedName>
        <fullName evidence="7">Extracellular solute-binding protein family 1</fullName>
    </submittedName>
</protein>
<gene>
    <name evidence="7" type="primary">yesO_14</name>
    <name evidence="7" type="ORF">ERS852407_04750</name>
</gene>
<sequence length="439" mass="48247">MKKRNVSVMLAAAAAVTVLAGCSGTGTKTETTTAAPATESATTMAGESKEASGEKTKLKLALWDYDVEGSVYPAMMEAFNQKYPDIEVEVINAPANDYETKLTTMLASGDDIDVYFAKSNTSYPTLVQKNFALDLNAIAKEKGFDLTPYGTVLEQHYVIDGGLYALPFRTNDWVIYYNKKVFDDAGVAYPTNDMTWEQFFELGKQLSHDDVYGCAFYPKPGFIAPCLVGAVNGFDITSSDFNELVPAAAKVMAAMKDGVWEDYAESVSMSKDQTYFYQGKWGMLYNGSWMTQLLEAQDLGFDYGIVKSPYWEGTEKKGFATSTPVLINPKTEKLDAAWDLMTFLCGEEGAKIVAESMLVPGYMTDEIMTTFEESTGLDESSMEALTDNVSYGLGEASVNLGQMSSAVNEELELVLTDNQSPEEMADNLNTRREEIMSQN</sequence>
<evidence type="ECO:0000313" key="8">
    <source>
        <dbReference type="Proteomes" id="UP000095651"/>
    </source>
</evidence>
<dbReference type="Pfam" id="PF01547">
    <property type="entry name" value="SBP_bac_1"/>
    <property type="match status" value="1"/>
</dbReference>
<proteinExistence type="inferred from homology"/>
<feature type="signal peptide" evidence="6">
    <location>
        <begin position="1"/>
        <end position="20"/>
    </location>
</feature>
<comment type="subcellular location">
    <subcellularLocation>
        <location evidence="1">Cell envelope</location>
    </subcellularLocation>
</comment>
<dbReference type="SUPFAM" id="SSF53850">
    <property type="entry name" value="Periplasmic binding protein-like II"/>
    <property type="match status" value="1"/>
</dbReference>
<feature type="chain" id="PRO_5038641195" evidence="6">
    <location>
        <begin position="21"/>
        <end position="439"/>
    </location>
</feature>
<dbReference type="PROSITE" id="PS51257">
    <property type="entry name" value="PROKAR_LIPOPROTEIN"/>
    <property type="match status" value="1"/>
</dbReference>
<dbReference type="Proteomes" id="UP000095651">
    <property type="component" value="Unassembled WGS sequence"/>
</dbReference>
<evidence type="ECO:0000256" key="5">
    <source>
        <dbReference type="SAM" id="MobiDB-lite"/>
    </source>
</evidence>
<evidence type="ECO:0000256" key="4">
    <source>
        <dbReference type="ARBA" id="ARBA00022729"/>
    </source>
</evidence>
<comment type="similarity">
    <text evidence="2">Belongs to the bacterial solute-binding protein 1 family.</text>
</comment>
<dbReference type="PANTHER" id="PTHR43649">
    <property type="entry name" value="ARABINOSE-BINDING PROTEIN-RELATED"/>
    <property type="match status" value="1"/>
</dbReference>
<dbReference type="PANTHER" id="PTHR43649:SF31">
    <property type="entry name" value="SN-GLYCEROL-3-PHOSPHATE-BINDING PERIPLASMIC PROTEIN UGPB"/>
    <property type="match status" value="1"/>
</dbReference>
<dbReference type="RefSeq" id="WP_055658913.1">
    <property type="nucleotide sequence ID" value="NZ_CABIXC010000016.1"/>
</dbReference>